<evidence type="ECO:0000313" key="8">
    <source>
        <dbReference type="RefSeq" id="XP_004489091.1"/>
    </source>
</evidence>
<dbReference type="GeneID" id="101492809"/>
<dbReference type="AlphaFoldDB" id="A0A1S2XJC9"/>
<reference evidence="7" key="1">
    <citation type="journal article" date="2013" name="Nat. Biotechnol.">
        <title>Draft genome sequence of chickpea (Cicer arietinum) provides a resource for trait improvement.</title>
        <authorList>
            <person name="Varshney R.K."/>
            <person name="Song C."/>
            <person name="Saxena R.K."/>
            <person name="Azam S."/>
            <person name="Yu S."/>
            <person name="Sharpe A.G."/>
            <person name="Cannon S."/>
            <person name="Baek J."/>
            <person name="Rosen B.D."/>
            <person name="Tar'an B."/>
            <person name="Millan T."/>
            <person name="Zhang X."/>
            <person name="Ramsay L.D."/>
            <person name="Iwata A."/>
            <person name="Wang Y."/>
            <person name="Nelson W."/>
            <person name="Farmer A.D."/>
            <person name="Gaur P.M."/>
            <person name="Soderlund C."/>
            <person name="Penmetsa R.V."/>
            <person name="Xu C."/>
            <person name="Bharti A.K."/>
            <person name="He W."/>
            <person name="Winter P."/>
            <person name="Zhao S."/>
            <person name="Hane J.K."/>
            <person name="Carrasquilla-Garcia N."/>
            <person name="Condie J.A."/>
            <person name="Upadhyaya H.D."/>
            <person name="Luo M.C."/>
            <person name="Thudi M."/>
            <person name="Gowda C.L."/>
            <person name="Singh N.P."/>
            <person name="Lichtenzveig J."/>
            <person name="Gali K.K."/>
            <person name="Rubio J."/>
            <person name="Nadarajan N."/>
            <person name="Dolezel J."/>
            <person name="Bansal K.C."/>
            <person name="Xu X."/>
            <person name="Edwards D."/>
            <person name="Zhang G."/>
            <person name="Kahl G."/>
            <person name="Gil J."/>
            <person name="Singh K.B."/>
            <person name="Datta S.K."/>
            <person name="Jackson S.A."/>
            <person name="Wang J."/>
            <person name="Cook D.R."/>
        </authorList>
    </citation>
    <scope>NUCLEOTIDE SEQUENCE [LARGE SCALE GENOMIC DNA]</scope>
    <source>
        <strain evidence="7">cv. CDC Frontier</strain>
    </source>
</reference>
<dbReference type="SUPFAM" id="SSF53756">
    <property type="entry name" value="UDP-Glycosyltransferase/glycogen phosphorylase"/>
    <property type="match status" value="1"/>
</dbReference>
<organism evidence="7 8">
    <name type="scientific">Cicer arietinum</name>
    <name type="common">Chickpea</name>
    <name type="synonym">Garbanzo</name>
    <dbReference type="NCBI Taxonomy" id="3827"/>
    <lineage>
        <taxon>Eukaryota</taxon>
        <taxon>Viridiplantae</taxon>
        <taxon>Streptophyta</taxon>
        <taxon>Embryophyta</taxon>
        <taxon>Tracheophyta</taxon>
        <taxon>Spermatophyta</taxon>
        <taxon>Magnoliopsida</taxon>
        <taxon>eudicotyledons</taxon>
        <taxon>Gunneridae</taxon>
        <taxon>Pentapetalae</taxon>
        <taxon>rosids</taxon>
        <taxon>fabids</taxon>
        <taxon>Fabales</taxon>
        <taxon>Fabaceae</taxon>
        <taxon>Papilionoideae</taxon>
        <taxon>50 kb inversion clade</taxon>
        <taxon>NPAAA clade</taxon>
        <taxon>Hologalegina</taxon>
        <taxon>IRL clade</taxon>
        <taxon>Cicereae</taxon>
        <taxon>Cicer</taxon>
    </lineage>
</organism>
<sequence>MENQPTKLHIAVFPWLAFGHILPYFHLSKLLAQKGHKISFISTPRNIKRLPKLPTNLQTSLEMIELQLPRIDHLPDHAEATLDIPRHITPYLRKAFDGLKEPLTKFLETSTPDCIIYDFTPYWLPQISSKLGIFQVHFSIFCGLSLYFFANLFVMKSGERHFDKSKLKAVALKPFEEKYLCDKHLENNESGVSDAFRFQQTLFGADLLVVRSCMEIEGESLTLLENLYKKPVIPVGLLPPSLDFSEDISNDDDNWCKISKWLDKHEKNSVIYVAFGSQVVISDEDFTELTMGLELSGFPFLFVLKKKNSDDNRHDWFKKRSNNGLVWTNWVPQLRILAHESVGGFLTHCGWSSVIESLEVGCPLIMLPLENEQGLNAIVMEEKMVGVKVARNDHDGKFNRDSVAKALRSVMDKEEGKVYRSKVEEMSKIFGDMELQDKYIDGFVDSLKFHMHASKH</sequence>
<proteinExistence type="inferred from homology"/>
<dbReference type="OrthoDB" id="5835829at2759"/>
<keyword evidence="2 4" id="KW-0328">Glycosyltransferase</keyword>
<evidence type="ECO:0000256" key="1">
    <source>
        <dbReference type="ARBA" id="ARBA00009995"/>
    </source>
</evidence>
<dbReference type="InterPro" id="IPR002213">
    <property type="entry name" value="UDP_glucos_trans"/>
</dbReference>
<dbReference type="EC" id="2.4.1.-" evidence="5"/>
<dbReference type="eggNOG" id="KOG1192">
    <property type="taxonomic scope" value="Eukaryota"/>
</dbReference>
<feature type="transmembrane region" description="Helical" evidence="6">
    <location>
        <begin position="12"/>
        <end position="32"/>
    </location>
</feature>
<feature type="transmembrane region" description="Helical" evidence="6">
    <location>
        <begin position="131"/>
        <end position="150"/>
    </location>
</feature>
<dbReference type="Gene3D" id="3.40.50.2000">
    <property type="entry name" value="Glycogen Phosphorylase B"/>
    <property type="match status" value="2"/>
</dbReference>
<evidence type="ECO:0000313" key="7">
    <source>
        <dbReference type="Proteomes" id="UP000087171"/>
    </source>
</evidence>
<dbReference type="Pfam" id="PF00201">
    <property type="entry name" value="UDPGT"/>
    <property type="match status" value="1"/>
</dbReference>
<keyword evidence="6" id="KW-0812">Transmembrane</keyword>
<gene>
    <name evidence="8" type="primary">LOC101492809</name>
</gene>
<dbReference type="PROSITE" id="PS00375">
    <property type="entry name" value="UDPGT"/>
    <property type="match status" value="1"/>
</dbReference>
<dbReference type="PANTHER" id="PTHR48049:SF60">
    <property type="entry name" value="UDP-GLYCOSYLTRANSFERASE 91B1"/>
    <property type="match status" value="1"/>
</dbReference>
<evidence type="ECO:0000256" key="4">
    <source>
        <dbReference type="RuleBase" id="RU003718"/>
    </source>
</evidence>
<comment type="similarity">
    <text evidence="1 4">Belongs to the UDP-glycosyltransferase family.</text>
</comment>
<keyword evidence="7" id="KW-1185">Reference proteome</keyword>
<evidence type="ECO:0000256" key="5">
    <source>
        <dbReference type="RuleBase" id="RU362057"/>
    </source>
</evidence>
<dbReference type="InterPro" id="IPR035595">
    <property type="entry name" value="UDP_glycos_trans_CS"/>
</dbReference>
<dbReference type="PaxDb" id="3827-XP_004489091.1"/>
<dbReference type="Proteomes" id="UP000087171">
    <property type="component" value="Chromosome Ca2"/>
</dbReference>
<dbReference type="PANTHER" id="PTHR48049">
    <property type="entry name" value="GLYCOSYLTRANSFERASE"/>
    <property type="match status" value="1"/>
</dbReference>
<name>A0A1S2XJC9_CICAR</name>
<keyword evidence="6" id="KW-1133">Transmembrane helix</keyword>
<reference evidence="8" key="2">
    <citation type="submission" date="2025-08" db="UniProtKB">
        <authorList>
            <consortium name="RefSeq"/>
        </authorList>
    </citation>
    <scope>IDENTIFICATION</scope>
    <source>
        <tissue evidence="8">Etiolated seedlings</tissue>
    </source>
</reference>
<dbReference type="CDD" id="cd03784">
    <property type="entry name" value="GT1_Gtf-like"/>
    <property type="match status" value="1"/>
</dbReference>
<dbReference type="GO" id="GO:0035251">
    <property type="term" value="F:UDP-glucosyltransferase activity"/>
    <property type="evidence" value="ECO:0007669"/>
    <property type="project" value="InterPro"/>
</dbReference>
<evidence type="ECO:0000256" key="2">
    <source>
        <dbReference type="ARBA" id="ARBA00022676"/>
    </source>
</evidence>
<evidence type="ECO:0000256" key="6">
    <source>
        <dbReference type="SAM" id="Phobius"/>
    </source>
</evidence>
<protein>
    <recommendedName>
        <fullName evidence="5">Glycosyltransferase</fullName>
        <ecNumber evidence="5">2.4.1.-</ecNumber>
    </recommendedName>
</protein>
<dbReference type="RefSeq" id="XP_004489091.1">
    <property type="nucleotide sequence ID" value="XM_004489034.3"/>
</dbReference>
<dbReference type="FunFam" id="3.40.50.2000:FF:000037">
    <property type="entry name" value="Glycosyltransferase"/>
    <property type="match status" value="1"/>
</dbReference>
<dbReference type="KEGG" id="cam:101492809"/>
<keyword evidence="3 4" id="KW-0808">Transferase</keyword>
<accession>A0A1S2XJC9</accession>
<evidence type="ECO:0000256" key="3">
    <source>
        <dbReference type="ARBA" id="ARBA00022679"/>
    </source>
</evidence>
<keyword evidence="6" id="KW-0472">Membrane</keyword>
<dbReference type="InterPro" id="IPR050481">
    <property type="entry name" value="UDP-glycosyltransf_plant"/>
</dbReference>